<feature type="disulfide bond" evidence="5">
    <location>
        <begin position="120"/>
        <end position="132"/>
    </location>
</feature>
<feature type="disulfide bond" evidence="5">
    <location>
        <begin position="68"/>
        <end position="83"/>
    </location>
</feature>
<keyword evidence="9" id="KW-1185">Reference proteome</keyword>
<keyword evidence="2" id="KW-0430">Lectin</keyword>
<evidence type="ECO:0000313" key="9">
    <source>
        <dbReference type="Proteomes" id="UP001054889"/>
    </source>
</evidence>
<evidence type="ECO:0000256" key="5">
    <source>
        <dbReference type="PROSITE-ProRule" id="PRU00261"/>
    </source>
</evidence>
<feature type="disulfide bond" evidence="5">
    <location>
        <begin position="125"/>
        <end position="139"/>
    </location>
</feature>
<feature type="disulfide bond" evidence="5">
    <location>
        <begin position="34"/>
        <end position="46"/>
    </location>
</feature>
<dbReference type="SMART" id="SM00270">
    <property type="entry name" value="ChtBD1"/>
    <property type="match status" value="3"/>
</dbReference>
<keyword evidence="6" id="KW-0732">Signal</keyword>
<dbReference type="GO" id="GO:0008061">
    <property type="term" value="F:chitin binding"/>
    <property type="evidence" value="ECO:0007669"/>
    <property type="project" value="UniProtKB-UniRule"/>
</dbReference>
<evidence type="ECO:0000256" key="3">
    <source>
        <dbReference type="ARBA" id="ARBA00023157"/>
    </source>
</evidence>
<evidence type="ECO:0000313" key="8">
    <source>
        <dbReference type="EMBL" id="GJN32645.1"/>
    </source>
</evidence>
<keyword evidence="4" id="KW-0873">Pyrrolidone carboxylic acid</keyword>
<dbReference type="Pfam" id="PF00187">
    <property type="entry name" value="Chitin_bind_1"/>
    <property type="match status" value="3"/>
</dbReference>
<keyword evidence="3 5" id="KW-1015">Disulfide bond</keyword>
<feature type="domain" description="Chitin-binding type-1" evidence="7">
    <location>
        <begin position="108"/>
        <end position="150"/>
    </location>
</feature>
<gene>
    <name evidence="8" type="primary">gb21163</name>
    <name evidence="8" type="ORF">PR202_gb21163</name>
</gene>
<feature type="disulfide bond" evidence="5">
    <location>
        <begin position="77"/>
        <end position="89"/>
    </location>
</feature>
<reference evidence="8" key="2">
    <citation type="submission" date="2021-12" db="EMBL/GenBank/DDBJ databases">
        <title>Resequencing data analysis of finger millet.</title>
        <authorList>
            <person name="Hatakeyama M."/>
            <person name="Aluri S."/>
            <person name="Balachadran M.T."/>
            <person name="Sivarajan S.R."/>
            <person name="Poveda L."/>
            <person name="Shimizu-Inatsugi R."/>
            <person name="Schlapbach R."/>
            <person name="Sreeman S.M."/>
            <person name="Shimizu K.K."/>
        </authorList>
    </citation>
    <scope>NUCLEOTIDE SEQUENCE</scope>
</reference>
<feature type="signal peptide" evidence="6">
    <location>
        <begin position="1"/>
        <end position="22"/>
    </location>
</feature>
<evidence type="ECO:0000259" key="7">
    <source>
        <dbReference type="PROSITE" id="PS50941"/>
    </source>
</evidence>
<dbReference type="PROSITE" id="PS50941">
    <property type="entry name" value="CHIT_BIND_I_2"/>
    <property type="match status" value="3"/>
</dbReference>
<dbReference type="InterPro" id="IPR018371">
    <property type="entry name" value="Chitin-binding_1_CS"/>
</dbReference>
<dbReference type="PANTHER" id="PTHR47849:SF8">
    <property type="entry name" value="LECTIN"/>
    <property type="match status" value="1"/>
</dbReference>
<keyword evidence="1 5" id="KW-0147">Chitin-binding</keyword>
<feature type="chain" id="PRO_5043371902" description="Chitin-binding type-1 domain-containing protein" evidence="6">
    <location>
        <begin position="23"/>
        <end position="181"/>
    </location>
</feature>
<sequence>MMTKVLALGALALAYAMAIADAQQCGQQGNGMLCRDNLCCSQHGWCGLGSAYCGTGCQSGPCCVNARCGRQAGNAVCPNNLCCSNAGYCGLGSLYCGTGCQSGPCRVDMRCGRQNGGRLCGNNLCCSQSGICGLGPEYCGAGCQSGACCNGTGVAMALPELFNQSTMAVGASDDEIIKLPA</sequence>
<dbReference type="PROSITE" id="PS00026">
    <property type="entry name" value="CHIT_BIND_I_1"/>
    <property type="match status" value="3"/>
</dbReference>
<dbReference type="GO" id="GO:0030246">
    <property type="term" value="F:carbohydrate binding"/>
    <property type="evidence" value="ECO:0007669"/>
    <property type="project" value="UniProtKB-KW"/>
</dbReference>
<evidence type="ECO:0000256" key="2">
    <source>
        <dbReference type="ARBA" id="ARBA00022734"/>
    </source>
</evidence>
<feature type="domain" description="Chitin-binding type-1" evidence="7">
    <location>
        <begin position="22"/>
        <end position="64"/>
    </location>
</feature>
<feature type="disulfide bond" evidence="5">
    <location>
        <begin position="82"/>
        <end position="96"/>
    </location>
</feature>
<dbReference type="EMBL" id="BQKI01000084">
    <property type="protein sequence ID" value="GJN32645.1"/>
    <property type="molecule type" value="Genomic_DNA"/>
</dbReference>
<evidence type="ECO:0000256" key="1">
    <source>
        <dbReference type="ARBA" id="ARBA00022669"/>
    </source>
</evidence>
<accession>A0AAV5FCK9</accession>
<comment type="caution">
    <text evidence="8">The sequence shown here is derived from an EMBL/GenBank/DDBJ whole genome shotgun (WGS) entry which is preliminary data.</text>
</comment>
<comment type="caution">
    <text evidence="5">Lacks conserved residue(s) required for the propagation of feature annotation.</text>
</comment>
<evidence type="ECO:0000256" key="4">
    <source>
        <dbReference type="ARBA" id="ARBA00023283"/>
    </source>
</evidence>
<reference evidence="8" key="1">
    <citation type="journal article" date="2018" name="DNA Res.">
        <title>Multiple hybrid de novo genome assembly of finger millet, an orphan allotetraploid crop.</title>
        <authorList>
            <person name="Hatakeyama M."/>
            <person name="Aluri S."/>
            <person name="Balachadran M.T."/>
            <person name="Sivarajan S.R."/>
            <person name="Patrignani A."/>
            <person name="Gruter S."/>
            <person name="Poveda L."/>
            <person name="Shimizu-Inatsugi R."/>
            <person name="Baeten J."/>
            <person name="Francoijs K.J."/>
            <person name="Nataraja K.N."/>
            <person name="Reddy Y.A.N."/>
            <person name="Phadnis S."/>
            <person name="Ravikumar R.L."/>
            <person name="Schlapbach R."/>
            <person name="Sreeman S.M."/>
            <person name="Shimizu K.K."/>
        </authorList>
    </citation>
    <scope>NUCLEOTIDE SEQUENCE</scope>
</reference>
<dbReference type="CDD" id="cd00035">
    <property type="entry name" value="ChtBD1"/>
    <property type="match status" value="3"/>
</dbReference>
<feature type="disulfide bond" evidence="5">
    <location>
        <begin position="25"/>
        <end position="40"/>
    </location>
</feature>
<dbReference type="InterPro" id="IPR001002">
    <property type="entry name" value="Chitin-bd_1"/>
</dbReference>
<dbReference type="PANTHER" id="PTHR47849">
    <property type="entry name" value="CHITIN-BINDING LECTIN 1"/>
    <property type="match status" value="1"/>
</dbReference>
<dbReference type="InterPro" id="IPR036861">
    <property type="entry name" value="Endochitinase-like_sf"/>
</dbReference>
<dbReference type="Gene3D" id="3.30.60.10">
    <property type="entry name" value="Endochitinase-like"/>
    <property type="match status" value="3"/>
</dbReference>
<feature type="disulfide bond" evidence="5">
    <location>
        <begin position="39"/>
        <end position="53"/>
    </location>
</feature>
<evidence type="ECO:0000256" key="6">
    <source>
        <dbReference type="SAM" id="SignalP"/>
    </source>
</evidence>
<dbReference type="AlphaFoldDB" id="A0AAV5FCK9"/>
<proteinExistence type="predicted"/>
<dbReference type="SUPFAM" id="SSF57016">
    <property type="entry name" value="Plant lectins/antimicrobial peptides"/>
    <property type="match status" value="3"/>
</dbReference>
<dbReference type="Proteomes" id="UP001054889">
    <property type="component" value="Unassembled WGS sequence"/>
</dbReference>
<name>A0AAV5FCK9_ELECO</name>
<feature type="disulfide bond" evidence="5">
    <location>
        <begin position="111"/>
        <end position="126"/>
    </location>
</feature>
<organism evidence="8 9">
    <name type="scientific">Eleusine coracana subsp. coracana</name>
    <dbReference type="NCBI Taxonomy" id="191504"/>
    <lineage>
        <taxon>Eukaryota</taxon>
        <taxon>Viridiplantae</taxon>
        <taxon>Streptophyta</taxon>
        <taxon>Embryophyta</taxon>
        <taxon>Tracheophyta</taxon>
        <taxon>Spermatophyta</taxon>
        <taxon>Magnoliopsida</taxon>
        <taxon>Liliopsida</taxon>
        <taxon>Poales</taxon>
        <taxon>Poaceae</taxon>
        <taxon>PACMAD clade</taxon>
        <taxon>Chloridoideae</taxon>
        <taxon>Cynodonteae</taxon>
        <taxon>Eleusininae</taxon>
        <taxon>Eleusine</taxon>
    </lineage>
</organism>
<feature type="domain" description="Chitin-binding type-1" evidence="7">
    <location>
        <begin position="65"/>
        <end position="107"/>
    </location>
</feature>
<protein>
    <recommendedName>
        <fullName evidence="7">Chitin-binding type-1 domain-containing protein</fullName>
    </recommendedName>
</protein>